<dbReference type="Proteomes" id="UP001151699">
    <property type="component" value="Chromosome A"/>
</dbReference>
<evidence type="ECO:0008006" key="3">
    <source>
        <dbReference type="Google" id="ProtNLM"/>
    </source>
</evidence>
<organism evidence="1 2">
    <name type="scientific">Pseudolycoriella hygida</name>
    <dbReference type="NCBI Taxonomy" id="35572"/>
    <lineage>
        <taxon>Eukaryota</taxon>
        <taxon>Metazoa</taxon>
        <taxon>Ecdysozoa</taxon>
        <taxon>Arthropoda</taxon>
        <taxon>Hexapoda</taxon>
        <taxon>Insecta</taxon>
        <taxon>Pterygota</taxon>
        <taxon>Neoptera</taxon>
        <taxon>Endopterygota</taxon>
        <taxon>Diptera</taxon>
        <taxon>Nematocera</taxon>
        <taxon>Sciaroidea</taxon>
        <taxon>Sciaridae</taxon>
        <taxon>Pseudolycoriella</taxon>
    </lineage>
</organism>
<accession>A0A9Q0N7A9</accession>
<keyword evidence="2" id="KW-1185">Reference proteome</keyword>
<feature type="non-terminal residue" evidence="1">
    <location>
        <position position="1"/>
    </location>
</feature>
<dbReference type="AlphaFoldDB" id="A0A9Q0N7A9"/>
<dbReference type="EMBL" id="WJQU01000001">
    <property type="protein sequence ID" value="KAJ6645047.1"/>
    <property type="molecule type" value="Genomic_DNA"/>
</dbReference>
<name>A0A9Q0N7A9_9DIPT</name>
<evidence type="ECO:0000313" key="1">
    <source>
        <dbReference type="EMBL" id="KAJ6645047.1"/>
    </source>
</evidence>
<evidence type="ECO:0000313" key="2">
    <source>
        <dbReference type="Proteomes" id="UP001151699"/>
    </source>
</evidence>
<protein>
    <recommendedName>
        <fullName evidence="3">Transposase</fullName>
    </recommendedName>
</protein>
<gene>
    <name evidence="1" type="ORF">Bhyg_00248</name>
</gene>
<sequence length="130" mass="14589">MNLQQKIIKPKLGLLTLAKQIGSVSRACKAMGYSRDSYYRFKELYERGGEEALQEISRKKPILANRVEAHIEQAVVDMAVEQLGKLNLAQNGILLTESQLAALEKKKEKLEALGEITTEHPGYLIAQDTY</sequence>
<dbReference type="OrthoDB" id="8121657at2759"/>
<comment type="caution">
    <text evidence="1">The sequence shown here is derived from an EMBL/GenBank/DDBJ whole genome shotgun (WGS) entry which is preliminary data.</text>
</comment>
<dbReference type="Pfam" id="PF13551">
    <property type="entry name" value="HTH_29"/>
    <property type="match status" value="1"/>
</dbReference>
<reference evidence="1" key="1">
    <citation type="submission" date="2022-07" db="EMBL/GenBank/DDBJ databases">
        <authorList>
            <person name="Trinca V."/>
            <person name="Uliana J.V.C."/>
            <person name="Torres T.T."/>
            <person name="Ward R.J."/>
            <person name="Monesi N."/>
        </authorList>
    </citation>
    <scope>NUCLEOTIDE SEQUENCE</scope>
    <source>
        <strain evidence="1">HSMRA1968</strain>
        <tissue evidence="1">Whole embryos</tissue>
    </source>
</reference>
<proteinExistence type="predicted"/>